<feature type="domain" description="G-protein coupled receptors family 1 profile" evidence="6">
    <location>
        <begin position="31"/>
        <end position="252"/>
    </location>
</feature>
<keyword evidence="4 5" id="KW-0472">Membrane</keyword>
<evidence type="ECO:0000313" key="7">
    <source>
        <dbReference type="EMBL" id="KAK0045253.1"/>
    </source>
</evidence>
<feature type="transmembrane region" description="Helical" evidence="5">
    <location>
        <begin position="150"/>
        <end position="171"/>
    </location>
</feature>
<comment type="subcellular location">
    <subcellularLocation>
        <location evidence="1">Membrane</location>
    </subcellularLocation>
</comment>
<feature type="transmembrane region" description="Helical" evidence="5">
    <location>
        <begin position="107"/>
        <end position="129"/>
    </location>
</feature>
<accession>A0AAD8AZD8</accession>
<keyword evidence="2 5" id="KW-0812">Transmembrane</keyword>
<dbReference type="PROSITE" id="PS50262">
    <property type="entry name" value="G_PROTEIN_RECEP_F1_2"/>
    <property type="match status" value="1"/>
</dbReference>
<reference evidence="7" key="2">
    <citation type="submission" date="2023-04" db="EMBL/GenBank/DDBJ databases">
        <authorList>
            <person name="Bu L."/>
            <person name="Lu L."/>
            <person name="Laidemitt M.R."/>
            <person name="Zhang S.M."/>
            <person name="Mutuku M."/>
            <person name="Mkoji G."/>
            <person name="Steinauer M."/>
            <person name="Loker E.S."/>
        </authorList>
    </citation>
    <scope>NUCLEOTIDE SEQUENCE</scope>
    <source>
        <strain evidence="7">KasaAsao</strain>
        <tissue evidence="7">Whole Snail</tissue>
    </source>
</reference>
<comment type="caution">
    <text evidence="7">The sequence shown here is derived from an EMBL/GenBank/DDBJ whole genome shotgun (WGS) entry which is preliminary data.</text>
</comment>
<keyword evidence="7" id="KW-0675">Receptor</keyword>
<keyword evidence="8" id="KW-1185">Reference proteome</keyword>
<evidence type="ECO:0000256" key="2">
    <source>
        <dbReference type="ARBA" id="ARBA00022692"/>
    </source>
</evidence>
<dbReference type="Gene3D" id="1.20.1070.10">
    <property type="entry name" value="Rhodopsin 7-helix transmembrane proteins"/>
    <property type="match status" value="1"/>
</dbReference>
<dbReference type="EMBL" id="JASAOG010000183">
    <property type="protein sequence ID" value="KAK0045253.1"/>
    <property type="molecule type" value="Genomic_DNA"/>
</dbReference>
<dbReference type="SUPFAM" id="SSF81321">
    <property type="entry name" value="Family A G protein-coupled receptor-like"/>
    <property type="match status" value="1"/>
</dbReference>
<keyword evidence="3 5" id="KW-1133">Transmembrane helix</keyword>
<sequence>MNITIPSETNSFEKAVWILSDKATYIVILITNVIILGFISTLSVISNLANMYIFIEMGLNDSMMVPLFSLSLADFSVTALELGIVSMDVIDRLCPLTSIDFKALSRVHFGWAVNATYLMSCCITVVISLERCFSVTYPFHVKQFFTIRQSSVVTLVVYVVHIVMFVPGFVIDKMEWVYTGPQVYNSSFSSASNRWIYTIVYSQATVQVETALRLGCSMCLFSAFQAVLFICSIWMTVALMSSSRIRNKRELT</sequence>
<dbReference type="Proteomes" id="UP001233172">
    <property type="component" value="Unassembled WGS sequence"/>
</dbReference>
<evidence type="ECO:0000256" key="5">
    <source>
        <dbReference type="SAM" id="Phobius"/>
    </source>
</evidence>
<proteinExistence type="predicted"/>
<dbReference type="Pfam" id="PF10328">
    <property type="entry name" value="7TM_GPCR_Srx"/>
    <property type="match status" value="1"/>
</dbReference>
<feature type="transmembrane region" description="Helical" evidence="5">
    <location>
        <begin position="220"/>
        <end position="240"/>
    </location>
</feature>
<dbReference type="InterPro" id="IPR017452">
    <property type="entry name" value="GPCR_Rhodpsn_7TM"/>
</dbReference>
<evidence type="ECO:0000256" key="4">
    <source>
        <dbReference type="ARBA" id="ARBA00023136"/>
    </source>
</evidence>
<organism evidence="7 8">
    <name type="scientific">Biomphalaria pfeifferi</name>
    <name type="common">Bloodfluke planorb</name>
    <name type="synonym">Freshwater snail</name>
    <dbReference type="NCBI Taxonomy" id="112525"/>
    <lineage>
        <taxon>Eukaryota</taxon>
        <taxon>Metazoa</taxon>
        <taxon>Spiralia</taxon>
        <taxon>Lophotrochozoa</taxon>
        <taxon>Mollusca</taxon>
        <taxon>Gastropoda</taxon>
        <taxon>Heterobranchia</taxon>
        <taxon>Euthyneura</taxon>
        <taxon>Panpulmonata</taxon>
        <taxon>Hygrophila</taxon>
        <taxon>Lymnaeoidea</taxon>
        <taxon>Planorbidae</taxon>
        <taxon>Biomphalaria</taxon>
    </lineage>
</organism>
<dbReference type="AlphaFoldDB" id="A0AAD8AZD8"/>
<dbReference type="InterPro" id="IPR019430">
    <property type="entry name" value="7TM_GPCR_serpentine_rcpt_Srx"/>
</dbReference>
<name>A0AAD8AZD8_BIOPF</name>
<gene>
    <name evidence="7" type="ORF">Bpfe_025262</name>
</gene>
<protein>
    <submittedName>
        <fullName evidence="7">Growth hormone secretagogue receptor type 1</fullName>
    </submittedName>
</protein>
<evidence type="ECO:0000313" key="8">
    <source>
        <dbReference type="Proteomes" id="UP001233172"/>
    </source>
</evidence>
<evidence type="ECO:0000259" key="6">
    <source>
        <dbReference type="PROSITE" id="PS50262"/>
    </source>
</evidence>
<evidence type="ECO:0000256" key="1">
    <source>
        <dbReference type="ARBA" id="ARBA00004370"/>
    </source>
</evidence>
<feature type="transmembrane region" description="Helical" evidence="5">
    <location>
        <begin position="67"/>
        <end position="87"/>
    </location>
</feature>
<reference evidence="7" key="1">
    <citation type="journal article" date="2023" name="PLoS Negl. Trop. Dis.">
        <title>A genome sequence for Biomphalaria pfeifferi, the major vector snail for the human-infecting parasite Schistosoma mansoni.</title>
        <authorList>
            <person name="Bu L."/>
            <person name="Lu L."/>
            <person name="Laidemitt M.R."/>
            <person name="Zhang S.M."/>
            <person name="Mutuku M."/>
            <person name="Mkoji G."/>
            <person name="Steinauer M."/>
            <person name="Loker E.S."/>
        </authorList>
    </citation>
    <scope>NUCLEOTIDE SEQUENCE</scope>
    <source>
        <strain evidence="7">KasaAsao</strain>
    </source>
</reference>
<evidence type="ECO:0000256" key="3">
    <source>
        <dbReference type="ARBA" id="ARBA00022989"/>
    </source>
</evidence>
<dbReference type="GO" id="GO:0016020">
    <property type="term" value="C:membrane"/>
    <property type="evidence" value="ECO:0007669"/>
    <property type="project" value="UniProtKB-SubCell"/>
</dbReference>
<feature type="transmembrane region" description="Helical" evidence="5">
    <location>
        <begin position="25"/>
        <end position="55"/>
    </location>
</feature>